<dbReference type="EMBL" id="CP014672">
    <property type="protein sequence ID" value="ANW99249.1"/>
    <property type="molecule type" value="Genomic_DNA"/>
</dbReference>
<keyword evidence="9" id="KW-0902">Two-component regulatory system</keyword>
<feature type="domain" description="Histidine kinase" evidence="15">
    <location>
        <begin position="141"/>
        <end position="351"/>
    </location>
</feature>
<evidence type="ECO:0000256" key="14">
    <source>
        <dbReference type="SAM" id="Phobius"/>
    </source>
</evidence>
<dbReference type="InterPro" id="IPR036890">
    <property type="entry name" value="HATPase_C_sf"/>
</dbReference>
<keyword evidence="7 17" id="KW-0418">Kinase</keyword>
<dbReference type="PROSITE" id="PS50885">
    <property type="entry name" value="HAMP"/>
    <property type="match status" value="1"/>
</dbReference>
<feature type="domain" description="HAMP" evidence="16">
    <location>
        <begin position="80"/>
        <end position="133"/>
    </location>
</feature>
<dbReference type="SMART" id="SM00388">
    <property type="entry name" value="HisKA"/>
    <property type="match status" value="1"/>
</dbReference>
<feature type="transmembrane region" description="Helical" evidence="14">
    <location>
        <begin position="54"/>
        <end position="74"/>
    </location>
</feature>
<keyword evidence="8 14" id="KW-1133">Transmembrane helix</keyword>
<evidence type="ECO:0000256" key="5">
    <source>
        <dbReference type="ARBA" id="ARBA00022679"/>
    </source>
</evidence>
<evidence type="ECO:0000256" key="3">
    <source>
        <dbReference type="ARBA" id="ARBA00012438"/>
    </source>
</evidence>
<dbReference type="AlphaFoldDB" id="A0A1B1YER0"/>
<keyword evidence="4" id="KW-0597">Phosphoprotein</keyword>
<organism evidence="17 18">
    <name type="scientific">Thermoclostridium stercorarium subsp. thermolacticum DSM 2910</name>
    <dbReference type="NCBI Taxonomy" id="1121336"/>
    <lineage>
        <taxon>Bacteria</taxon>
        <taxon>Bacillati</taxon>
        <taxon>Bacillota</taxon>
        <taxon>Clostridia</taxon>
        <taxon>Eubacteriales</taxon>
        <taxon>Oscillospiraceae</taxon>
        <taxon>Thermoclostridium</taxon>
    </lineage>
</organism>
<dbReference type="CDD" id="cd00082">
    <property type="entry name" value="HisKA"/>
    <property type="match status" value="1"/>
</dbReference>
<dbReference type="GO" id="GO:0005886">
    <property type="term" value="C:plasma membrane"/>
    <property type="evidence" value="ECO:0007669"/>
    <property type="project" value="TreeGrafter"/>
</dbReference>
<comment type="function">
    <text evidence="12">Member of the two-component regulatory system HssS/HssR involved in intracellular heme homeostasis and tempering of staphylococcal virulence. HssS functions as a heme sensor histidine kinase which is autophosphorylated at a histidine residue and transfers its phosphate group to an aspartate residue of HssR. HssR/HssS activates the expression of hrtAB, an efflux pump, in response to extracellular heme, hemin, hemoglobin or blood.</text>
</comment>
<dbReference type="InterPro" id="IPR003661">
    <property type="entry name" value="HisK_dim/P_dom"/>
</dbReference>
<keyword evidence="6 14" id="KW-0812">Transmembrane</keyword>
<feature type="transmembrane region" description="Helical" evidence="14">
    <location>
        <begin position="12"/>
        <end position="39"/>
    </location>
</feature>
<evidence type="ECO:0000256" key="13">
    <source>
        <dbReference type="ARBA" id="ARBA00040841"/>
    </source>
</evidence>
<gene>
    <name evidence="17" type="ORF">CSTERTH_09535</name>
</gene>
<dbReference type="EC" id="2.7.13.3" evidence="3"/>
<evidence type="ECO:0000256" key="4">
    <source>
        <dbReference type="ARBA" id="ARBA00022553"/>
    </source>
</evidence>
<dbReference type="PROSITE" id="PS50109">
    <property type="entry name" value="HIS_KIN"/>
    <property type="match status" value="1"/>
</dbReference>
<accession>A0A1B1YER0</accession>
<dbReference type="CDD" id="cd06225">
    <property type="entry name" value="HAMP"/>
    <property type="match status" value="1"/>
</dbReference>
<evidence type="ECO:0000256" key="2">
    <source>
        <dbReference type="ARBA" id="ARBA00004141"/>
    </source>
</evidence>
<dbReference type="PRINTS" id="PR00344">
    <property type="entry name" value="BCTRLSENSOR"/>
</dbReference>
<dbReference type="SUPFAM" id="SSF47384">
    <property type="entry name" value="Homodimeric domain of signal transducing histidine kinase"/>
    <property type="match status" value="1"/>
</dbReference>
<dbReference type="Gene3D" id="1.10.287.130">
    <property type="match status" value="1"/>
</dbReference>
<keyword evidence="11 14" id="KW-0472">Membrane</keyword>
<evidence type="ECO:0000256" key="11">
    <source>
        <dbReference type="ARBA" id="ARBA00023136"/>
    </source>
</evidence>
<evidence type="ECO:0000256" key="1">
    <source>
        <dbReference type="ARBA" id="ARBA00000085"/>
    </source>
</evidence>
<comment type="subcellular location">
    <subcellularLocation>
        <location evidence="2">Membrane</location>
        <topology evidence="2">Multi-pass membrane protein</topology>
    </subcellularLocation>
</comment>
<dbReference type="Gene3D" id="6.10.340.10">
    <property type="match status" value="1"/>
</dbReference>
<dbReference type="Proteomes" id="UP000092971">
    <property type="component" value="Chromosome"/>
</dbReference>
<evidence type="ECO:0000256" key="6">
    <source>
        <dbReference type="ARBA" id="ARBA00022692"/>
    </source>
</evidence>
<evidence type="ECO:0000256" key="12">
    <source>
        <dbReference type="ARBA" id="ARBA00037219"/>
    </source>
</evidence>
<dbReference type="SMART" id="SM00387">
    <property type="entry name" value="HATPase_c"/>
    <property type="match status" value="1"/>
</dbReference>
<dbReference type="FunFam" id="1.10.287.130:FF:000001">
    <property type="entry name" value="Two-component sensor histidine kinase"/>
    <property type="match status" value="1"/>
</dbReference>
<keyword evidence="10" id="KW-0843">Virulence</keyword>
<evidence type="ECO:0000259" key="16">
    <source>
        <dbReference type="PROSITE" id="PS50885"/>
    </source>
</evidence>
<dbReference type="Pfam" id="PF00512">
    <property type="entry name" value="HisKA"/>
    <property type="match status" value="1"/>
</dbReference>
<dbReference type="InterPro" id="IPR003660">
    <property type="entry name" value="HAMP_dom"/>
</dbReference>
<dbReference type="CDD" id="cd00075">
    <property type="entry name" value="HATPase"/>
    <property type="match status" value="1"/>
</dbReference>
<reference evidence="17 18" key="1">
    <citation type="submission" date="2016-02" db="EMBL/GenBank/DDBJ databases">
        <title>Comparison of Clostridium stercorarium subspecies using comparative genomics and transcriptomics.</title>
        <authorList>
            <person name="Schellenberg J."/>
            <person name="Thallinger G."/>
            <person name="Levin D.B."/>
            <person name="Zhang X."/>
            <person name="Alvare G."/>
            <person name="Fristensky B."/>
            <person name="Sparling R."/>
        </authorList>
    </citation>
    <scope>NUCLEOTIDE SEQUENCE [LARGE SCALE GENOMIC DNA]</scope>
    <source>
        <strain evidence="17 18">DSM 2910</strain>
    </source>
</reference>
<dbReference type="PANTHER" id="PTHR45528">
    <property type="entry name" value="SENSOR HISTIDINE KINASE CPXA"/>
    <property type="match status" value="1"/>
</dbReference>
<dbReference type="Pfam" id="PF02518">
    <property type="entry name" value="HATPase_c"/>
    <property type="match status" value="1"/>
</dbReference>
<evidence type="ECO:0000313" key="18">
    <source>
        <dbReference type="Proteomes" id="UP000092971"/>
    </source>
</evidence>
<dbReference type="InterPro" id="IPR050398">
    <property type="entry name" value="HssS/ArlS-like"/>
</dbReference>
<evidence type="ECO:0000256" key="8">
    <source>
        <dbReference type="ARBA" id="ARBA00022989"/>
    </source>
</evidence>
<evidence type="ECO:0000256" key="7">
    <source>
        <dbReference type="ARBA" id="ARBA00022777"/>
    </source>
</evidence>
<dbReference type="RefSeq" id="WP_015359625.1">
    <property type="nucleotide sequence ID" value="NZ_CP014672.1"/>
</dbReference>
<evidence type="ECO:0000256" key="10">
    <source>
        <dbReference type="ARBA" id="ARBA00023026"/>
    </source>
</evidence>
<proteinExistence type="predicted"/>
<dbReference type="OrthoDB" id="9813151at2"/>
<dbReference type="InterPro" id="IPR004358">
    <property type="entry name" value="Sig_transdc_His_kin-like_C"/>
</dbReference>
<dbReference type="SUPFAM" id="SSF55874">
    <property type="entry name" value="ATPase domain of HSP90 chaperone/DNA topoisomerase II/histidine kinase"/>
    <property type="match status" value="1"/>
</dbReference>
<dbReference type="GO" id="GO:0000155">
    <property type="term" value="F:phosphorelay sensor kinase activity"/>
    <property type="evidence" value="ECO:0007669"/>
    <property type="project" value="InterPro"/>
</dbReference>
<comment type="catalytic activity">
    <reaction evidence="1">
        <text>ATP + protein L-histidine = ADP + protein N-phospho-L-histidine.</text>
        <dbReference type="EC" id="2.7.13.3"/>
    </reaction>
</comment>
<dbReference type="InterPro" id="IPR003594">
    <property type="entry name" value="HATPase_dom"/>
</dbReference>
<keyword evidence="5" id="KW-0808">Transferase</keyword>
<dbReference type="PANTHER" id="PTHR45528:SF11">
    <property type="entry name" value="HISTIDINE KINASE"/>
    <property type="match status" value="1"/>
</dbReference>
<evidence type="ECO:0000313" key="17">
    <source>
        <dbReference type="EMBL" id="ANW99249.1"/>
    </source>
</evidence>
<evidence type="ECO:0000259" key="15">
    <source>
        <dbReference type="PROSITE" id="PS50109"/>
    </source>
</evidence>
<protein>
    <recommendedName>
        <fullName evidence="13">Heme sensor protein HssS</fullName>
        <ecNumber evidence="3">2.7.13.3</ecNumber>
    </recommendedName>
</protein>
<dbReference type="FunFam" id="3.30.565.10:FF:000006">
    <property type="entry name" value="Sensor histidine kinase WalK"/>
    <property type="match status" value="1"/>
</dbReference>
<evidence type="ECO:0000256" key="9">
    <source>
        <dbReference type="ARBA" id="ARBA00023012"/>
    </source>
</evidence>
<dbReference type="Gene3D" id="3.30.565.10">
    <property type="entry name" value="Histidine kinase-like ATPase, C-terminal domain"/>
    <property type="match status" value="1"/>
</dbReference>
<dbReference type="InterPro" id="IPR005467">
    <property type="entry name" value="His_kinase_dom"/>
</dbReference>
<sequence>MKPEERKHRLALTLLFSGIVFCFLIITTAVVGGIIVFLIRRGILSPNGEAPRSVPLFLTMMIASILIGVVLTAITSRIPLKPVNDVINAMNRLAAGDYRTRLHFGKLLGRHPTAVEVSRSFNNLAEELEKNVIFRTDFINNFSHEFKTPITSIAGFARLLKRGDLTEEQKAEYIDIIEKEALRLSAMATNILTLTKVENQAALTGVSSYNLSEQIRNCVLLLENKWSKKNITPVLDFGEHYISANEEMLGQVWINLIDNAVKYGDEGTEMIIDIAENEKRISVSVADTGVEIPPEAKEKIFRKFYRESKFSSTEGNGLGLAIVKEIVRLHNGDITVSSSNRKTVFTVSLPK</sequence>
<name>A0A1B1YER0_THEST</name>
<dbReference type="InterPro" id="IPR036097">
    <property type="entry name" value="HisK_dim/P_sf"/>
</dbReference>